<proteinExistence type="predicted"/>
<protein>
    <submittedName>
        <fullName evidence="1">Uncharacterized protein</fullName>
    </submittedName>
</protein>
<reference evidence="1 2" key="1">
    <citation type="journal article" date="2019" name="Commun. Biol.">
        <title>The bagworm genome reveals a unique fibroin gene that provides high tensile strength.</title>
        <authorList>
            <person name="Kono N."/>
            <person name="Nakamura H."/>
            <person name="Ohtoshi R."/>
            <person name="Tomita M."/>
            <person name="Numata K."/>
            <person name="Arakawa K."/>
        </authorList>
    </citation>
    <scope>NUCLEOTIDE SEQUENCE [LARGE SCALE GENOMIC DNA]</scope>
</reference>
<sequence>MRRDVSPRPGRALSWKFESNNLREQCHCRAGMEAGLDLPITQGCCNAHGHRISGGAESHSRHLLAATRSSQYCT</sequence>
<keyword evidence="2" id="KW-1185">Reference proteome</keyword>
<dbReference type="Proteomes" id="UP000299102">
    <property type="component" value="Unassembled WGS sequence"/>
</dbReference>
<dbReference type="AlphaFoldDB" id="A0A4C1WJU9"/>
<gene>
    <name evidence="1" type="ORF">EVAR_31845_1</name>
</gene>
<name>A0A4C1WJU9_EUMVA</name>
<organism evidence="1 2">
    <name type="scientific">Eumeta variegata</name>
    <name type="common">Bagworm moth</name>
    <name type="synonym">Eumeta japonica</name>
    <dbReference type="NCBI Taxonomy" id="151549"/>
    <lineage>
        <taxon>Eukaryota</taxon>
        <taxon>Metazoa</taxon>
        <taxon>Ecdysozoa</taxon>
        <taxon>Arthropoda</taxon>
        <taxon>Hexapoda</taxon>
        <taxon>Insecta</taxon>
        <taxon>Pterygota</taxon>
        <taxon>Neoptera</taxon>
        <taxon>Endopterygota</taxon>
        <taxon>Lepidoptera</taxon>
        <taxon>Glossata</taxon>
        <taxon>Ditrysia</taxon>
        <taxon>Tineoidea</taxon>
        <taxon>Psychidae</taxon>
        <taxon>Oiketicinae</taxon>
        <taxon>Eumeta</taxon>
    </lineage>
</organism>
<evidence type="ECO:0000313" key="2">
    <source>
        <dbReference type="Proteomes" id="UP000299102"/>
    </source>
</evidence>
<accession>A0A4C1WJU9</accession>
<evidence type="ECO:0000313" key="1">
    <source>
        <dbReference type="EMBL" id="GBP51120.1"/>
    </source>
</evidence>
<dbReference type="EMBL" id="BGZK01000574">
    <property type="protein sequence ID" value="GBP51120.1"/>
    <property type="molecule type" value="Genomic_DNA"/>
</dbReference>
<comment type="caution">
    <text evidence="1">The sequence shown here is derived from an EMBL/GenBank/DDBJ whole genome shotgun (WGS) entry which is preliminary data.</text>
</comment>